<feature type="chain" id="PRO_5046917600" description="P68 RBP/TagC-like beta-propeller domain-containing protein" evidence="1">
    <location>
        <begin position="26"/>
        <end position="334"/>
    </location>
</feature>
<keyword evidence="4" id="KW-1185">Reference proteome</keyword>
<gene>
    <name evidence="3" type="ORF">DL762_009549</name>
</gene>
<evidence type="ECO:0000313" key="4">
    <source>
        <dbReference type="Proteomes" id="UP000294003"/>
    </source>
</evidence>
<feature type="signal peptide" evidence="1">
    <location>
        <begin position="1"/>
        <end position="25"/>
    </location>
</feature>
<proteinExistence type="predicted"/>
<keyword evidence="1" id="KW-0732">Signal</keyword>
<dbReference type="InterPro" id="IPR048799">
    <property type="entry name" value="P68_RBP_TagC-like_beta-prop"/>
</dbReference>
<evidence type="ECO:0000259" key="2">
    <source>
        <dbReference type="Pfam" id="PF21311"/>
    </source>
</evidence>
<name>A0ABY0GX37_9PEZI</name>
<evidence type="ECO:0000313" key="3">
    <source>
        <dbReference type="EMBL" id="RYO77003.1"/>
    </source>
</evidence>
<protein>
    <recommendedName>
        <fullName evidence="2">P68 RBP/TagC-like beta-propeller domain-containing protein</fullName>
    </recommendedName>
</protein>
<dbReference type="EMBL" id="QJNS01000513">
    <property type="protein sequence ID" value="RYO77003.1"/>
    <property type="molecule type" value="Genomic_DNA"/>
</dbReference>
<dbReference type="Pfam" id="PF21311">
    <property type="entry name" value="Phage_RBD_prop"/>
    <property type="match status" value="1"/>
</dbReference>
<sequence length="334" mass="36730">MRSLHQFVVVLATTLISMPISTTCAAVISDRSVEPTDQNLALRDVPESAYFNLKAPSHDLFRHVHLKDDTVQQSFAFDQKNRRLFVSQRRNGTPIEDGDLCITQLDFDGNYLGHMYLNGFGHGVAFGAQGVGSDTYLWTETDCKSNGYGERLARFKFVNGKTLSRDSSALKKFKPIPNSSSIICVINPVDATLVCRYTSGSTKRIAAFPLEEATAGNFSSPVYDFEQPELKGRSSVFQGYAAYGSYIYMLSGTAYEVNGGIVNSEVTSVNVNTGKIHQGPVLTKAGESLTFREPEGMAVYTTKAGEPRLFLGFASGKAGDRRSNIFYKNELLQK</sequence>
<reference evidence="3 4" key="1">
    <citation type="submission" date="2018-06" db="EMBL/GenBank/DDBJ databases">
        <title>Complete Genomes of Monosporascus.</title>
        <authorList>
            <person name="Robinson A.J."/>
            <person name="Natvig D.O."/>
        </authorList>
    </citation>
    <scope>NUCLEOTIDE SEQUENCE [LARGE SCALE GENOMIC DNA]</scope>
    <source>
        <strain evidence="3 4">CBS 609.92</strain>
    </source>
</reference>
<organism evidence="3 4">
    <name type="scientific">Monosporascus cannonballus</name>
    <dbReference type="NCBI Taxonomy" id="155416"/>
    <lineage>
        <taxon>Eukaryota</taxon>
        <taxon>Fungi</taxon>
        <taxon>Dikarya</taxon>
        <taxon>Ascomycota</taxon>
        <taxon>Pezizomycotina</taxon>
        <taxon>Sordariomycetes</taxon>
        <taxon>Xylariomycetidae</taxon>
        <taxon>Xylariales</taxon>
        <taxon>Xylariales incertae sedis</taxon>
        <taxon>Monosporascus</taxon>
    </lineage>
</organism>
<feature type="domain" description="P68 RBP/TagC-like beta-propeller" evidence="2">
    <location>
        <begin position="71"/>
        <end position="326"/>
    </location>
</feature>
<dbReference type="Proteomes" id="UP000294003">
    <property type="component" value="Unassembled WGS sequence"/>
</dbReference>
<accession>A0ABY0GX37</accession>
<evidence type="ECO:0000256" key="1">
    <source>
        <dbReference type="SAM" id="SignalP"/>
    </source>
</evidence>
<comment type="caution">
    <text evidence="3">The sequence shown here is derived from an EMBL/GenBank/DDBJ whole genome shotgun (WGS) entry which is preliminary data.</text>
</comment>